<dbReference type="Pfam" id="PF00356">
    <property type="entry name" value="LacI"/>
    <property type="match status" value="1"/>
</dbReference>
<dbReference type="SMART" id="SM00354">
    <property type="entry name" value="HTH_LACI"/>
    <property type="match status" value="1"/>
</dbReference>
<dbReference type="AlphaFoldDB" id="A0A4Q2RXE8"/>
<dbReference type="InterPro" id="IPR028082">
    <property type="entry name" value="Peripla_BP_I"/>
</dbReference>
<keyword evidence="6" id="KW-1185">Reference proteome</keyword>
<dbReference type="InterPro" id="IPR046335">
    <property type="entry name" value="LacI/GalR-like_sensor"/>
</dbReference>
<keyword evidence="1" id="KW-0805">Transcription regulation</keyword>
<name>A0A4Q2RXE8_9ACTN</name>
<dbReference type="PROSITE" id="PS00356">
    <property type="entry name" value="HTH_LACI_1"/>
    <property type="match status" value="1"/>
</dbReference>
<dbReference type="InterPro" id="IPR010982">
    <property type="entry name" value="Lambda_DNA-bd_dom_sf"/>
</dbReference>
<protein>
    <submittedName>
        <fullName evidence="5">LacI family transcriptional regulator</fullName>
    </submittedName>
</protein>
<dbReference type="InterPro" id="IPR000843">
    <property type="entry name" value="HTH_LacI"/>
</dbReference>
<dbReference type="CDD" id="cd01392">
    <property type="entry name" value="HTH_LacI"/>
    <property type="match status" value="1"/>
</dbReference>
<evidence type="ECO:0000256" key="1">
    <source>
        <dbReference type="ARBA" id="ARBA00023015"/>
    </source>
</evidence>
<proteinExistence type="predicted"/>
<evidence type="ECO:0000313" key="5">
    <source>
        <dbReference type="EMBL" id="RYB93698.1"/>
    </source>
</evidence>
<evidence type="ECO:0000256" key="2">
    <source>
        <dbReference type="ARBA" id="ARBA00023125"/>
    </source>
</evidence>
<accession>A0A4Q2RXE8</accession>
<dbReference type="Pfam" id="PF13377">
    <property type="entry name" value="Peripla_BP_3"/>
    <property type="match status" value="1"/>
</dbReference>
<keyword evidence="2" id="KW-0238">DNA-binding</keyword>
<evidence type="ECO:0000256" key="3">
    <source>
        <dbReference type="ARBA" id="ARBA00023163"/>
    </source>
</evidence>
<keyword evidence="3" id="KW-0804">Transcription</keyword>
<comment type="caution">
    <text evidence="5">The sequence shown here is derived from an EMBL/GenBank/DDBJ whole genome shotgun (WGS) entry which is preliminary data.</text>
</comment>
<gene>
    <name evidence="5" type="ORF">EUA93_04595</name>
</gene>
<dbReference type="GO" id="GO:0000976">
    <property type="term" value="F:transcription cis-regulatory region binding"/>
    <property type="evidence" value="ECO:0007669"/>
    <property type="project" value="TreeGrafter"/>
</dbReference>
<evidence type="ECO:0000313" key="6">
    <source>
        <dbReference type="Proteomes" id="UP000294071"/>
    </source>
</evidence>
<dbReference type="RefSeq" id="WP_129399056.1">
    <property type="nucleotide sequence ID" value="NZ_SDWT01000001.1"/>
</dbReference>
<reference evidence="5 6" key="1">
    <citation type="submission" date="2019-01" db="EMBL/GenBank/DDBJ databases">
        <title>Novel species of Nocardioides.</title>
        <authorList>
            <person name="Liu Q."/>
            <person name="Xin Y.-H."/>
        </authorList>
    </citation>
    <scope>NUCLEOTIDE SEQUENCE [LARGE SCALE GENOMIC DNA]</scope>
    <source>
        <strain evidence="5 6">CGMCC 4.6882</strain>
    </source>
</reference>
<dbReference type="GO" id="GO:0003700">
    <property type="term" value="F:DNA-binding transcription factor activity"/>
    <property type="evidence" value="ECO:0007669"/>
    <property type="project" value="TreeGrafter"/>
</dbReference>
<dbReference type="PANTHER" id="PTHR30146">
    <property type="entry name" value="LACI-RELATED TRANSCRIPTIONAL REPRESSOR"/>
    <property type="match status" value="1"/>
</dbReference>
<dbReference type="SUPFAM" id="SSF53822">
    <property type="entry name" value="Periplasmic binding protein-like I"/>
    <property type="match status" value="1"/>
</dbReference>
<evidence type="ECO:0000259" key="4">
    <source>
        <dbReference type="PROSITE" id="PS50932"/>
    </source>
</evidence>
<dbReference type="EMBL" id="SDWT01000001">
    <property type="protein sequence ID" value="RYB93698.1"/>
    <property type="molecule type" value="Genomic_DNA"/>
</dbReference>
<organism evidence="5 6">
    <name type="scientific">Nocardioides oleivorans</name>
    <dbReference type="NCBI Taxonomy" id="273676"/>
    <lineage>
        <taxon>Bacteria</taxon>
        <taxon>Bacillati</taxon>
        <taxon>Actinomycetota</taxon>
        <taxon>Actinomycetes</taxon>
        <taxon>Propionibacteriales</taxon>
        <taxon>Nocardioidaceae</taxon>
        <taxon>Nocardioides</taxon>
    </lineage>
</organism>
<dbReference type="Proteomes" id="UP000294071">
    <property type="component" value="Unassembled WGS sequence"/>
</dbReference>
<dbReference type="PANTHER" id="PTHR30146:SF109">
    <property type="entry name" value="HTH-TYPE TRANSCRIPTIONAL REGULATOR GALS"/>
    <property type="match status" value="1"/>
</dbReference>
<dbReference type="SUPFAM" id="SSF47413">
    <property type="entry name" value="lambda repressor-like DNA-binding domains"/>
    <property type="match status" value="1"/>
</dbReference>
<dbReference type="CDD" id="cd06293">
    <property type="entry name" value="PBP1_LacI-like"/>
    <property type="match status" value="1"/>
</dbReference>
<feature type="domain" description="HTH lacI-type" evidence="4">
    <location>
        <begin position="12"/>
        <end position="66"/>
    </location>
</feature>
<dbReference type="Gene3D" id="3.40.50.2300">
    <property type="match status" value="2"/>
</dbReference>
<dbReference type="Gene3D" id="1.10.260.40">
    <property type="entry name" value="lambda repressor-like DNA-binding domains"/>
    <property type="match status" value="1"/>
</dbReference>
<sequence length="344" mass="36698">MVDSLHEVTPVASIRDVAVRAGVSTGTVSNVLNRPHRVSPSNVTRVQTAMSELGFVRNESARMLRGGDSRTLAYIMLDATNPFFTDVAQSMEATAEAEKLSMFLCNSGNRAGREAAYLAHLREQRVAGILITPVDPASPALLQAAASGTPVVIVDRTRPGSDFCTVAVDELLGGRLAIEHLIGRGHERVAFVGGPESLGQVRERLEGAREAWHDAGMDSDDLLVIPTRTMSFGEGRGAGERIAGLSARRRPTAAFCANDLLALGLLQHATSTGMRVPDDLAIVGYDDIDFAAAAAVPLTSVRQPRQDLGRTAAEMVVDEAANDDHEHRQVLFTPELVARTSTVG</sequence>
<dbReference type="PROSITE" id="PS50932">
    <property type="entry name" value="HTH_LACI_2"/>
    <property type="match status" value="1"/>
</dbReference>
<dbReference type="OrthoDB" id="37081at2"/>